<dbReference type="Proteomes" id="UP000054560">
    <property type="component" value="Unassembled WGS sequence"/>
</dbReference>
<sequence>MRFFNALVRNRRLFATYVQGSRPTNPKYGRQYFYHVDEHGQLFLEDTKVKNFITAYKDKAFLNFFYKRLTINTTGMYESFPYVSLCGKEINFLKSGGTSPIVFSEIDAGYLIYGGTLKFEFQPTKLEFSVDGRLFHPSPKPKVCEMALIGSKLAISLSKQMSFEPNEFGDGYAMLDYDGHAYPVRIVELDP</sequence>
<dbReference type="PANTHER" id="PTHR31449">
    <property type="entry name" value="UPF0598 PROTEIN C8ORF82"/>
    <property type="match status" value="1"/>
</dbReference>
<keyword evidence="3" id="KW-1185">Reference proteome</keyword>
<dbReference type="STRING" id="667725.A0A0L0G6J5"/>
<protein>
    <submittedName>
        <fullName evidence="2">Uncharacterized protein</fullName>
    </submittedName>
</protein>
<dbReference type="EMBL" id="KQ241751">
    <property type="protein sequence ID" value="KNC84635.1"/>
    <property type="molecule type" value="Genomic_DNA"/>
</dbReference>
<dbReference type="PANTHER" id="PTHR31449:SF3">
    <property type="entry name" value="UPF0598 PROTEIN C8ORF82"/>
    <property type="match status" value="1"/>
</dbReference>
<name>A0A0L0G6J5_9EUKA</name>
<dbReference type="RefSeq" id="XP_014158537.1">
    <property type="nucleotide sequence ID" value="XM_014303062.1"/>
</dbReference>
<dbReference type="InterPro" id="IPR028108">
    <property type="entry name" value="DUF4505"/>
</dbReference>
<dbReference type="OrthoDB" id="10260024at2759"/>
<dbReference type="Pfam" id="PF14956">
    <property type="entry name" value="DUF4505"/>
    <property type="match status" value="1"/>
</dbReference>
<comment type="similarity">
    <text evidence="1">Belongs to the UPF0598 family.</text>
</comment>
<dbReference type="GeneID" id="25903669"/>
<organism evidence="2 3">
    <name type="scientific">Sphaeroforma arctica JP610</name>
    <dbReference type="NCBI Taxonomy" id="667725"/>
    <lineage>
        <taxon>Eukaryota</taxon>
        <taxon>Ichthyosporea</taxon>
        <taxon>Ichthyophonida</taxon>
        <taxon>Sphaeroforma</taxon>
    </lineage>
</organism>
<evidence type="ECO:0000313" key="3">
    <source>
        <dbReference type="Proteomes" id="UP000054560"/>
    </source>
</evidence>
<evidence type="ECO:0000313" key="2">
    <source>
        <dbReference type="EMBL" id="KNC84635.1"/>
    </source>
</evidence>
<evidence type="ECO:0000256" key="1">
    <source>
        <dbReference type="ARBA" id="ARBA00006322"/>
    </source>
</evidence>
<gene>
    <name evidence="2" type="ORF">SARC_03165</name>
</gene>
<dbReference type="AlphaFoldDB" id="A0A0L0G6J5"/>
<dbReference type="eggNOG" id="ENOG502R8EE">
    <property type="taxonomic scope" value="Eukaryota"/>
</dbReference>
<accession>A0A0L0G6J5</accession>
<proteinExistence type="inferred from homology"/>
<reference evidence="2 3" key="1">
    <citation type="submission" date="2011-02" db="EMBL/GenBank/DDBJ databases">
        <title>The Genome Sequence of Sphaeroforma arctica JP610.</title>
        <authorList>
            <consortium name="The Broad Institute Genome Sequencing Platform"/>
            <person name="Russ C."/>
            <person name="Cuomo C."/>
            <person name="Young S.K."/>
            <person name="Zeng Q."/>
            <person name="Gargeya S."/>
            <person name="Alvarado L."/>
            <person name="Berlin A."/>
            <person name="Chapman S.B."/>
            <person name="Chen Z."/>
            <person name="Freedman E."/>
            <person name="Gellesch M."/>
            <person name="Goldberg J."/>
            <person name="Griggs A."/>
            <person name="Gujja S."/>
            <person name="Heilman E."/>
            <person name="Heiman D."/>
            <person name="Howarth C."/>
            <person name="Mehta T."/>
            <person name="Neiman D."/>
            <person name="Pearson M."/>
            <person name="Roberts A."/>
            <person name="Saif S."/>
            <person name="Shea T."/>
            <person name="Shenoy N."/>
            <person name="Sisk P."/>
            <person name="Stolte C."/>
            <person name="Sykes S."/>
            <person name="White J."/>
            <person name="Yandava C."/>
            <person name="Burger G."/>
            <person name="Gray M.W."/>
            <person name="Holland P.W.H."/>
            <person name="King N."/>
            <person name="Lang F.B.F."/>
            <person name="Roger A.J."/>
            <person name="Ruiz-Trillo I."/>
            <person name="Haas B."/>
            <person name="Nusbaum C."/>
            <person name="Birren B."/>
        </authorList>
    </citation>
    <scope>NUCLEOTIDE SEQUENCE [LARGE SCALE GENOMIC DNA]</scope>
    <source>
        <strain evidence="2 3">JP610</strain>
    </source>
</reference>